<name>A0A3Q4I2I1_NEOBR</name>
<evidence type="ECO:0000256" key="1">
    <source>
        <dbReference type="ARBA" id="ARBA00004370"/>
    </source>
</evidence>
<comment type="similarity">
    <text evidence="2">Belongs to the tumor necrosis factor family.</text>
</comment>
<accession>A0A3Q4I2I1</accession>
<evidence type="ECO:0000256" key="2">
    <source>
        <dbReference type="ARBA" id="ARBA00008670"/>
    </source>
</evidence>
<sequence length="232" mass="26369">MINTYQTSLAPPPVPPRSRSQPVLIPASLPSQGNNKVLVRFLVGVVVLHLFLSLAGFFYLYYHEHMEKHFPAEDRDGLPSSQKQEMDKQDTFYKALARMAVKQVEGKKTPGCLQWDTMHSVLRGINYYEQIWLTIPETGFYYVYSRVTFSKGDSTLPLASKVKLRKNEADKSIEDAMKAYCYLESTKNPHMCTAAQGDLILLEKGNQLSLWVQDLSLVDYEEGATSFGIYKL</sequence>
<reference evidence="8" key="1">
    <citation type="submission" date="2025-08" db="UniProtKB">
        <authorList>
            <consortium name="Ensembl"/>
        </authorList>
    </citation>
    <scope>IDENTIFICATION</scope>
</reference>
<dbReference type="SMART" id="SM00207">
    <property type="entry name" value="TNF"/>
    <property type="match status" value="1"/>
</dbReference>
<evidence type="ECO:0000313" key="9">
    <source>
        <dbReference type="Proteomes" id="UP000261580"/>
    </source>
</evidence>
<dbReference type="InterPro" id="IPR006052">
    <property type="entry name" value="TNF_dom"/>
</dbReference>
<dbReference type="AlphaFoldDB" id="A0A3Q4I2I1"/>
<feature type="domain" description="THD" evidence="7">
    <location>
        <begin position="100"/>
        <end position="232"/>
    </location>
</feature>
<dbReference type="STRING" id="32507.ENSNBRP00000028966"/>
<dbReference type="PANTHER" id="PTHR11471:SF57">
    <property type="entry name" value="CD154"/>
    <property type="match status" value="1"/>
</dbReference>
<dbReference type="PANTHER" id="PTHR11471">
    <property type="entry name" value="TUMOR NECROSIS FACTOR FAMILY MEMBER"/>
    <property type="match status" value="1"/>
</dbReference>
<evidence type="ECO:0000256" key="4">
    <source>
        <dbReference type="ARBA" id="ARBA00023136"/>
    </source>
</evidence>
<evidence type="ECO:0000313" key="8">
    <source>
        <dbReference type="Ensembl" id="ENSNBRP00000028966.1"/>
    </source>
</evidence>
<evidence type="ECO:0000256" key="5">
    <source>
        <dbReference type="SAM" id="MobiDB-lite"/>
    </source>
</evidence>
<dbReference type="GO" id="GO:0005164">
    <property type="term" value="F:tumor necrosis factor receptor binding"/>
    <property type="evidence" value="ECO:0007669"/>
    <property type="project" value="InterPro"/>
</dbReference>
<dbReference type="SUPFAM" id="SSF49842">
    <property type="entry name" value="TNF-like"/>
    <property type="match status" value="1"/>
</dbReference>
<dbReference type="GO" id="GO:0006955">
    <property type="term" value="P:immune response"/>
    <property type="evidence" value="ECO:0007669"/>
    <property type="project" value="InterPro"/>
</dbReference>
<reference evidence="8" key="2">
    <citation type="submission" date="2025-09" db="UniProtKB">
        <authorList>
            <consortium name="Ensembl"/>
        </authorList>
    </citation>
    <scope>IDENTIFICATION</scope>
</reference>
<keyword evidence="4 6" id="KW-0472">Membrane</keyword>
<proteinExistence type="inferred from homology"/>
<protein>
    <submittedName>
        <fullName evidence="8">CD40 ligand</fullName>
    </submittedName>
</protein>
<keyword evidence="6" id="KW-1133">Transmembrane helix</keyword>
<dbReference type="GO" id="GO:0005615">
    <property type="term" value="C:extracellular space"/>
    <property type="evidence" value="ECO:0007669"/>
    <property type="project" value="UniProtKB-KW"/>
</dbReference>
<dbReference type="GO" id="GO:0005125">
    <property type="term" value="F:cytokine activity"/>
    <property type="evidence" value="ECO:0007669"/>
    <property type="project" value="UniProtKB-KW"/>
</dbReference>
<evidence type="ECO:0000259" key="7">
    <source>
        <dbReference type="PROSITE" id="PS50049"/>
    </source>
</evidence>
<dbReference type="Bgee" id="ENSNBRG00000022073">
    <property type="expression patterns" value="Expressed in mesonephros and 2 other cell types or tissues"/>
</dbReference>
<keyword evidence="9" id="KW-1185">Reference proteome</keyword>
<evidence type="ECO:0000256" key="6">
    <source>
        <dbReference type="SAM" id="Phobius"/>
    </source>
</evidence>
<keyword evidence="3" id="KW-0202">Cytokine</keyword>
<organism evidence="8 9">
    <name type="scientific">Neolamprologus brichardi</name>
    <name type="common">Fairy cichlid</name>
    <name type="synonym">Lamprologus brichardi</name>
    <dbReference type="NCBI Taxonomy" id="32507"/>
    <lineage>
        <taxon>Eukaryota</taxon>
        <taxon>Metazoa</taxon>
        <taxon>Chordata</taxon>
        <taxon>Craniata</taxon>
        <taxon>Vertebrata</taxon>
        <taxon>Euteleostomi</taxon>
        <taxon>Actinopterygii</taxon>
        <taxon>Neopterygii</taxon>
        <taxon>Teleostei</taxon>
        <taxon>Neoteleostei</taxon>
        <taxon>Acanthomorphata</taxon>
        <taxon>Ovalentaria</taxon>
        <taxon>Cichlomorphae</taxon>
        <taxon>Cichliformes</taxon>
        <taxon>Cichlidae</taxon>
        <taxon>African cichlids</taxon>
        <taxon>Pseudocrenilabrinae</taxon>
        <taxon>Lamprologini</taxon>
        <taxon>Neolamprologus</taxon>
    </lineage>
</organism>
<dbReference type="InterPro" id="IPR008983">
    <property type="entry name" value="Tumour_necrosis_fac-like_dom"/>
</dbReference>
<dbReference type="Gene3D" id="2.60.120.40">
    <property type="match status" value="1"/>
</dbReference>
<keyword evidence="6" id="KW-0812">Transmembrane</keyword>
<dbReference type="Proteomes" id="UP000261580">
    <property type="component" value="Unassembled WGS sequence"/>
</dbReference>
<dbReference type="Pfam" id="PF00229">
    <property type="entry name" value="TNF"/>
    <property type="match status" value="1"/>
</dbReference>
<dbReference type="PROSITE" id="PS50049">
    <property type="entry name" value="THD_2"/>
    <property type="match status" value="1"/>
</dbReference>
<dbReference type="GeneTree" id="ENSGT00510000051633"/>
<feature type="region of interest" description="Disordered" evidence="5">
    <location>
        <begin position="1"/>
        <end position="20"/>
    </location>
</feature>
<feature type="transmembrane region" description="Helical" evidence="6">
    <location>
        <begin position="37"/>
        <end position="62"/>
    </location>
</feature>
<comment type="subcellular location">
    <subcellularLocation>
        <location evidence="1">Membrane</location>
    </subcellularLocation>
</comment>
<evidence type="ECO:0000256" key="3">
    <source>
        <dbReference type="ARBA" id="ARBA00022514"/>
    </source>
</evidence>
<dbReference type="Ensembl" id="ENSNBRT00000029721.1">
    <property type="protein sequence ID" value="ENSNBRP00000028966.1"/>
    <property type="gene ID" value="ENSNBRG00000022073.1"/>
</dbReference>
<dbReference type="OMA" id="QLSVWVQ"/>
<dbReference type="GO" id="GO:0016020">
    <property type="term" value="C:membrane"/>
    <property type="evidence" value="ECO:0007669"/>
    <property type="project" value="UniProtKB-SubCell"/>
</dbReference>